<accession>A0AC58TPN3</accession>
<reference evidence="1" key="1">
    <citation type="journal article" date="2014" name="Nat. Commun.">
        <title>The tobacco genome sequence and its comparison with those of tomato and potato.</title>
        <authorList>
            <person name="Sierro N."/>
            <person name="Battey J.N."/>
            <person name="Ouadi S."/>
            <person name="Bakaher N."/>
            <person name="Bovet L."/>
            <person name="Willig A."/>
            <person name="Goepfert S."/>
            <person name="Peitsch M.C."/>
            <person name="Ivanov N.V."/>
        </authorList>
    </citation>
    <scope>NUCLEOTIDE SEQUENCE [LARGE SCALE GENOMIC DNA]</scope>
</reference>
<sequence length="164" mass="19658">MYHQLREDYPKMPWRKLTFNNYVVPRWGFILNLALQPRLHTKDKVAGCGSMIDQTCELCKEENETMQHLFFECKVTREVWERLLKWQGIQRSLMTWDEEVELASKEMEGKTQKAEVYRMTLASCIYYIWIERNSRIFKAKSQQVDGILRALVQDIFREATGKLR</sequence>
<dbReference type="RefSeq" id="XP_075099181.1">
    <property type="nucleotide sequence ID" value="XM_075243080.1"/>
</dbReference>
<proteinExistence type="predicted"/>
<gene>
    <name evidence="2" type="primary">LOC142176040</name>
</gene>
<evidence type="ECO:0000313" key="1">
    <source>
        <dbReference type="Proteomes" id="UP000790787"/>
    </source>
</evidence>
<dbReference type="Proteomes" id="UP000790787">
    <property type="component" value="Chromosome 22"/>
</dbReference>
<protein>
    <submittedName>
        <fullName evidence="2">Uncharacterized protein LOC142176040</fullName>
    </submittedName>
</protein>
<name>A0AC58TPN3_TOBAC</name>
<evidence type="ECO:0000313" key="2">
    <source>
        <dbReference type="RefSeq" id="XP_075099181.1"/>
    </source>
</evidence>
<organism evidence="1 2">
    <name type="scientific">Nicotiana tabacum</name>
    <name type="common">Common tobacco</name>
    <dbReference type="NCBI Taxonomy" id="4097"/>
    <lineage>
        <taxon>Eukaryota</taxon>
        <taxon>Viridiplantae</taxon>
        <taxon>Streptophyta</taxon>
        <taxon>Embryophyta</taxon>
        <taxon>Tracheophyta</taxon>
        <taxon>Spermatophyta</taxon>
        <taxon>Magnoliopsida</taxon>
        <taxon>eudicotyledons</taxon>
        <taxon>Gunneridae</taxon>
        <taxon>Pentapetalae</taxon>
        <taxon>asterids</taxon>
        <taxon>lamiids</taxon>
        <taxon>Solanales</taxon>
        <taxon>Solanaceae</taxon>
        <taxon>Nicotianoideae</taxon>
        <taxon>Nicotianeae</taxon>
        <taxon>Nicotiana</taxon>
    </lineage>
</organism>
<reference evidence="2" key="2">
    <citation type="submission" date="2025-08" db="UniProtKB">
        <authorList>
            <consortium name="RefSeq"/>
        </authorList>
    </citation>
    <scope>IDENTIFICATION</scope>
    <source>
        <tissue evidence="2">Leaf</tissue>
    </source>
</reference>
<keyword evidence="1" id="KW-1185">Reference proteome</keyword>